<dbReference type="Pfam" id="PF07617">
    <property type="entry name" value="DUF1579"/>
    <property type="match status" value="1"/>
</dbReference>
<feature type="transmembrane region" description="Helical" evidence="1">
    <location>
        <begin position="21"/>
        <end position="41"/>
    </location>
</feature>
<dbReference type="InterPro" id="IPR011473">
    <property type="entry name" value="DUF1579"/>
</dbReference>
<proteinExistence type="predicted"/>
<reference evidence="2" key="1">
    <citation type="submission" date="2022-01" db="EMBL/GenBank/DDBJ databases">
        <authorList>
            <person name="Jo J.-H."/>
            <person name="Im W.-T."/>
        </authorList>
    </citation>
    <scope>NUCLEOTIDE SEQUENCE</scope>
    <source>
        <strain evidence="2">NA20</strain>
    </source>
</reference>
<name>A0ABS9KMH2_9BACT</name>
<dbReference type="RefSeq" id="WP_237868767.1">
    <property type="nucleotide sequence ID" value="NZ_JAKLTR010000002.1"/>
</dbReference>
<sequence length="239" mass="27491">MTPKKNYQIGCNDNKANRSNILKKSSLSFLIMIAAFIPGALPAQTNKDTTTSVYSASEDTYKQMLDYSRPGKYHQLLADLVGRWIFKGRHFEWTDSVTSKVSLEYSGTVVRESFANGRYFIVNVTSDGKLEMPVQEGKMKEVKFQGFEIEGYDNVKKKFVRSSIGNHLNSFIAASEGAYDSTTRTITFDSEFEPIPGMKTKDHFRFIFIDTDHYKWEVDQEEKGKYRRGSEIEFTRVKR</sequence>
<organism evidence="2 3">
    <name type="scientific">Terrimonas ginsenosidimutans</name>
    <dbReference type="NCBI Taxonomy" id="2908004"/>
    <lineage>
        <taxon>Bacteria</taxon>
        <taxon>Pseudomonadati</taxon>
        <taxon>Bacteroidota</taxon>
        <taxon>Chitinophagia</taxon>
        <taxon>Chitinophagales</taxon>
        <taxon>Chitinophagaceae</taxon>
        <taxon>Terrimonas</taxon>
    </lineage>
</organism>
<protein>
    <submittedName>
        <fullName evidence="2">DUF1579 domain-containing protein</fullName>
    </submittedName>
</protein>
<keyword evidence="1" id="KW-0812">Transmembrane</keyword>
<keyword evidence="1" id="KW-0472">Membrane</keyword>
<accession>A0ABS9KMH2</accession>
<evidence type="ECO:0000256" key="1">
    <source>
        <dbReference type="SAM" id="Phobius"/>
    </source>
</evidence>
<comment type="caution">
    <text evidence="2">The sequence shown here is derived from an EMBL/GenBank/DDBJ whole genome shotgun (WGS) entry which is preliminary data.</text>
</comment>
<dbReference type="EMBL" id="JAKLTR010000002">
    <property type="protein sequence ID" value="MCG2613517.1"/>
    <property type="molecule type" value="Genomic_DNA"/>
</dbReference>
<evidence type="ECO:0000313" key="2">
    <source>
        <dbReference type="EMBL" id="MCG2613517.1"/>
    </source>
</evidence>
<dbReference type="Proteomes" id="UP001165367">
    <property type="component" value="Unassembled WGS sequence"/>
</dbReference>
<keyword evidence="3" id="KW-1185">Reference proteome</keyword>
<gene>
    <name evidence="2" type="ORF">LZZ85_04465</name>
</gene>
<keyword evidence="1" id="KW-1133">Transmembrane helix</keyword>
<evidence type="ECO:0000313" key="3">
    <source>
        <dbReference type="Proteomes" id="UP001165367"/>
    </source>
</evidence>